<sequence length="166" mass="19623">MEDCHMLLTNQIDLVNPNGHRFVPDVSKPLRLGGSKERRSALSISKLKAANYPDFRLEELVSSSWIKSEREYGKNTMRETEVHKFSDGTLTWIMEKLDHTVKDFKLFKYNPGMETRIWSKDDRRSNKEFMEVIKARLKTRRFFKSLECFVSGRLRDVNYKLIQRTG</sequence>
<dbReference type="AlphaFoldDB" id="A0A699GKL9"/>
<proteinExistence type="predicted"/>
<reference evidence="1" key="1">
    <citation type="journal article" date="2019" name="Sci. Rep.">
        <title>Draft genome of Tanacetum cinerariifolium, the natural source of mosquito coil.</title>
        <authorList>
            <person name="Yamashiro T."/>
            <person name="Shiraishi A."/>
            <person name="Satake H."/>
            <person name="Nakayama K."/>
        </authorList>
    </citation>
    <scope>NUCLEOTIDE SEQUENCE</scope>
</reference>
<protein>
    <submittedName>
        <fullName evidence="1">Uncharacterized protein</fullName>
    </submittedName>
</protein>
<evidence type="ECO:0000313" key="1">
    <source>
        <dbReference type="EMBL" id="GEU29238.1"/>
    </source>
</evidence>
<comment type="caution">
    <text evidence="1">The sequence shown here is derived from an EMBL/GenBank/DDBJ whole genome shotgun (WGS) entry which is preliminary data.</text>
</comment>
<organism evidence="1">
    <name type="scientific">Tanacetum cinerariifolium</name>
    <name type="common">Dalmatian daisy</name>
    <name type="synonym">Chrysanthemum cinerariifolium</name>
    <dbReference type="NCBI Taxonomy" id="118510"/>
    <lineage>
        <taxon>Eukaryota</taxon>
        <taxon>Viridiplantae</taxon>
        <taxon>Streptophyta</taxon>
        <taxon>Embryophyta</taxon>
        <taxon>Tracheophyta</taxon>
        <taxon>Spermatophyta</taxon>
        <taxon>Magnoliopsida</taxon>
        <taxon>eudicotyledons</taxon>
        <taxon>Gunneridae</taxon>
        <taxon>Pentapetalae</taxon>
        <taxon>asterids</taxon>
        <taxon>campanulids</taxon>
        <taxon>Asterales</taxon>
        <taxon>Asteraceae</taxon>
        <taxon>Asteroideae</taxon>
        <taxon>Anthemideae</taxon>
        <taxon>Anthemidinae</taxon>
        <taxon>Tanacetum</taxon>
    </lineage>
</organism>
<gene>
    <name evidence="1" type="ORF">Tci_001216</name>
</gene>
<dbReference type="EMBL" id="BKCJ010000053">
    <property type="protein sequence ID" value="GEU29238.1"/>
    <property type="molecule type" value="Genomic_DNA"/>
</dbReference>
<name>A0A699GKL9_TANCI</name>
<accession>A0A699GKL9</accession>